<evidence type="ECO:0000313" key="4">
    <source>
        <dbReference type="Proteomes" id="UP000030111"/>
    </source>
</evidence>
<dbReference type="STRING" id="1121898.GCA_000422725_03431"/>
<dbReference type="OrthoDB" id="2149800at2"/>
<dbReference type="Gene3D" id="3.10.350.10">
    <property type="entry name" value="LysM domain"/>
    <property type="match status" value="4"/>
</dbReference>
<accession>A0A0A2MWG3</accession>
<comment type="caution">
    <text evidence="3">The sequence shown here is derived from an EMBL/GenBank/DDBJ whole genome shotgun (WGS) entry which is preliminary data.</text>
</comment>
<gene>
    <name evidence="3" type="ORF">Q766_12370</name>
</gene>
<organism evidence="3 4">
    <name type="scientific">Flavobacterium subsaxonicum WB 4.1-42 = DSM 21790</name>
    <dbReference type="NCBI Taxonomy" id="1121898"/>
    <lineage>
        <taxon>Bacteria</taxon>
        <taxon>Pseudomonadati</taxon>
        <taxon>Bacteroidota</taxon>
        <taxon>Flavobacteriia</taxon>
        <taxon>Flavobacteriales</taxon>
        <taxon>Flavobacteriaceae</taxon>
        <taxon>Flavobacterium</taxon>
    </lineage>
</organism>
<feature type="domain" description="LysM" evidence="2">
    <location>
        <begin position="372"/>
        <end position="416"/>
    </location>
</feature>
<dbReference type="eggNOG" id="COG1388">
    <property type="taxonomic scope" value="Bacteria"/>
</dbReference>
<dbReference type="InterPro" id="IPR018392">
    <property type="entry name" value="LysM"/>
</dbReference>
<keyword evidence="1" id="KW-0732">Signal</keyword>
<dbReference type="InterPro" id="IPR036779">
    <property type="entry name" value="LysM_dom_sf"/>
</dbReference>
<dbReference type="Proteomes" id="UP000030111">
    <property type="component" value="Unassembled WGS sequence"/>
</dbReference>
<reference evidence="3 4" key="1">
    <citation type="submission" date="2013-09" db="EMBL/GenBank/DDBJ databases">
        <authorList>
            <person name="Zeng Z."/>
            <person name="Chen C."/>
        </authorList>
    </citation>
    <scope>NUCLEOTIDE SEQUENCE [LARGE SCALE GENOMIC DNA]</scope>
    <source>
        <strain evidence="3 4">WB 4.1-42</strain>
    </source>
</reference>
<evidence type="ECO:0000259" key="2">
    <source>
        <dbReference type="PROSITE" id="PS51782"/>
    </source>
</evidence>
<dbReference type="PANTHER" id="PTHR33734">
    <property type="entry name" value="LYSM DOMAIN-CONTAINING GPI-ANCHORED PROTEIN 2"/>
    <property type="match status" value="1"/>
</dbReference>
<sequence>MKKRCIAVMAMFLMAGFSYAQSGASKPADENIEEVFVSHTVTMGETVVMVARKYKITPQDVYEYNPTAVDGLSQSMSLKIPMHRTVDMSKPKKAEDKIEMKAKNTDIASAANKPSKPESKLADLPAITAVTAAPSAVATTPVATTVSSAPAKTVAAPVANANVPGRVIYTVKGDDTIIEIAYKHNTSVEAITAMNQEKLANGLVPGTMLAIVPGRELYVTPLAPLEDETAVAAAAAPVTVTHHVVSGETLHGLCRKYKTTIPEITAVNQKALKHGLQAGQTLKIPSNTAKAAEDAAIAAATPVIATPVAVTAEIAQTPVVAAPVAEVKVPEVGPLATATETASAEVITPLVLTEDEAEPTATGTSIAERVKVQHKVQNGETLTGLARKYHTTIEEITQYNKKKLRNGLQAGQVIVIPSPSSEN</sequence>
<evidence type="ECO:0000256" key="1">
    <source>
        <dbReference type="SAM" id="SignalP"/>
    </source>
</evidence>
<dbReference type="EMBL" id="JRLY01000009">
    <property type="protein sequence ID" value="KGO92565.1"/>
    <property type="molecule type" value="Genomic_DNA"/>
</dbReference>
<dbReference type="PROSITE" id="PS51782">
    <property type="entry name" value="LYSM"/>
    <property type="match status" value="3"/>
</dbReference>
<feature type="signal peptide" evidence="1">
    <location>
        <begin position="1"/>
        <end position="20"/>
    </location>
</feature>
<keyword evidence="4" id="KW-1185">Reference proteome</keyword>
<dbReference type="AlphaFoldDB" id="A0A0A2MWG3"/>
<feature type="domain" description="LysM" evidence="2">
    <location>
        <begin position="240"/>
        <end position="284"/>
    </location>
</feature>
<dbReference type="SMART" id="SM00257">
    <property type="entry name" value="LysM"/>
    <property type="match status" value="4"/>
</dbReference>
<evidence type="ECO:0000313" key="3">
    <source>
        <dbReference type="EMBL" id="KGO92565.1"/>
    </source>
</evidence>
<dbReference type="SUPFAM" id="SSF54106">
    <property type="entry name" value="LysM domain"/>
    <property type="match status" value="4"/>
</dbReference>
<dbReference type="PANTHER" id="PTHR33734:SF22">
    <property type="entry name" value="MEMBRANE-BOUND LYTIC MUREIN TRANSGLYCOSYLASE D"/>
    <property type="match status" value="1"/>
</dbReference>
<dbReference type="RefSeq" id="WP_026991400.1">
    <property type="nucleotide sequence ID" value="NZ_AUGP01000029.1"/>
</dbReference>
<feature type="chain" id="PRO_5002003632" description="LysM domain-containing protein" evidence="1">
    <location>
        <begin position="21"/>
        <end position="423"/>
    </location>
</feature>
<dbReference type="Pfam" id="PF01476">
    <property type="entry name" value="LysM"/>
    <property type="match status" value="4"/>
</dbReference>
<dbReference type="CDD" id="cd00118">
    <property type="entry name" value="LysM"/>
    <property type="match status" value="3"/>
</dbReference>
<name>A0A0A2MWG3_9FLAO</name>
<proteinExistence type="predicted"/>
<feature type="domain" description="LysM" evidence="2">
    <location>
        <begin position="167"/>
        <end position="211"/>
    </location>
</feature>
<protein>
    <recommendedName>
        <fullName evidence="2">LysM domain-containing protein</fullName>
    </recommendedName>
</protein>